<evidence type="ECO:0000256" key="5">
    <source>
        <dbReference type="ARBA" id="ARBA00022691"/>
    </source>
</evidence>
<dbReference type="InterPro" id="IPR029063">
    <property type="entry name" value="SAM-dependent_MTases_sf"/>
</dbReference>
<evidence type="ECO:0000256" key="1">
    <source>
        <dbReference type="ARBA" id="ARBA00009258"/>
    </source>
</evidence>
<feature type="domain" description="Ribosomal RNA methyltransferase FtsJ" evidence="7">
    <location>
        <begin position="458"/>
        <end position="642"/>
    </location>
</feature>
<evidence type="ECO:0000259" key="7">
    <source>
        <dbReference type="Pfam" id="PF01728"/>
    </source>
</evidence>
<keyword evidence="8" id="KW-1185">Reference proteome</keyword>
<dbReference type="SUPFAM" id="SSF117916">
    <property type="entry name" value="Fe-S cluster assembly (FSCA) domain-like"/>
    <property type="match status" value="1"/>
</dbReference>
<evidence type="ECO:0000313" key="9">
    <source>
        <dbReference type="WBParaSite" id="TCONS_00004236.p1"/>
    </source>
</evidence>
<dbReference type="InterPro" id="IPR002877">
    <property type="entry name" value="RNA_MeTrfase_FtsJ_dom"/>
</dbReference>
<dbReference type="Gene3D" id="3.30.230.70">
    <property type="entry name" value="GHMP Kinase, N-terminal domain"/>
    <property type="match status" value="1"/>
</dbReference>
<dbReference type="GO" id="GO:0005739">
    <property type="term" value="C:mitochondrion"/>
    <property type="evidence" value="ECO:0007669"/>
    <property type="project" value="TreeGrafter"/>
</dbReference>
<comment type="similarity">
    <text evidence="1">Belongs to the class I-like SAM-binding methyltransferase superfamily. RNA methyltransferase RlmE family.</text>
</comment>
<dbReference type="SUPFAM" id="SSF53335">
    <property type="entry name" value="S-adenosyl-L-methionine-dependent methyltransferases"/>
    <property type="match status" value="1"/>
</dbReference>
<dbReference type="WBParaSite" id="TCONS_00004236.p1">
    <property type="protein sequence ID" value="TCONS_00004236.p1"/>
    <property type="gene ID" value="XLOC_001426"/>
</dbReference>
<evidence type="ECO:0000256" key="3">
    <source>
        <dbReference type="ARBA" id="ARBA00022603"/>
    </source>
</evidence>
<proteinExistence type="inferred from homology"/>
<dbReference type="PANTHER" id="PTHR10920:SF18">
    <property type="entry name" value="RRNA METHYLTRANSFERASE 2, MITOCHONDRIAL"/>
    <property type="match status" value="1"/>
</dbReference>
<accession>A0AAF5CZW7</accession>
<dbReference type="Gene3D" id="3.30.300.130">
    <property type="entry name" value="Fe-S cluster assembly (FSCA)"/>
    <property type="match status" value="1"/>
</dbReference>
<dbReference type="InterPro" id="IPR050082">
    <property type="entry name" value="RNA_methyltr_RlmE"/>
</dbReference>
<evidence type="ECO:0000313" key="8">
    <source>
        <dbReference type="Proteomes" id="UP000035681"/>
    </source>
</evidence>
<organism evidence="8 9">
    <name type="scientific">Strongyloides stercoralis</name>
    <name type="common">Threadworm</name>
    <dbReference type="NCBI Taxonomy" id="6248"/>
    <lineage>
        <taxon>Eukaryota</taxon>
        <taxon>Metazoa</taxon>
        <taxon>Ecdysozoa</taxon>
        <taxon>Nematoda</taxon>
        <taxon>Chromadorea</taxon>
        <taxon>Rhabditida</taxon>
        <taxon>Tylenchina</taxon>
        <taxon>Panagrolaimomorpha</taxon>
        <taxon>Strongyloidoidea</taxon>
        <taxon>Strongyloididae</taxon>
        <taxon>Strongyloides</taxon>
    </lineage>
</organism>
<evidence type="ECO:0000256" key="2">
    <source>
        <dbReference type="ARBA" id="ARBA00022552"/>
    </source>
</evidence>
<dbReference type="Proteomes" id="UP000035681">
    <property type="component" value="Unplaced"/>
</dbReference>
<dbReference type="GO" id="GO:0008650">
    <property type="term" value="F:rRNA (uridine-2'-O-)-methyltransferase activity"/>
    <property type="evidence" value="ECO:0007669"/>
    <property type="project" value="TreeGrafter"/>
</dbReference>
<evidence type="ECO:0000256" key="4">
    <source>
        <dbReference type="ARBA" id="ARBA00022679"/>
    </source>
</evidence>
<evidence type="ECO:0000256" key="6">
    <source>
        <dbReference type="ARBA" id="ARBA00041184"/>
    </source>
</evidence>
<protein>
    <recommendedName>
        <fullName evidence="6">rRNA methyltransferase 2, mitochondrial</fullName>
    </recommendedName>
</protein>
<keyword evidence="4" id="KW-0808">Transferase</keyword>
<dbReference type="InterPro" id="IPR020568">
    <property type="entry name" value="Ribosomal_Su5_D2-typ_SF"/>
</dbReference>
<dbReference type="AlphaFoldDB" id="A0AAF5CZW7"/>
<keyword evidence="5" id="KW-0949">S-adenosyl-L-methionine</keyword>
<keyword evidence="2" id="KW-0698">rRNA processing</keyword>
<dbReference type="InterPro" id="IPR015507">
    <property type="entry name" value="rRNA-MeTfrase_E"/>
</dbReference>
<dbReference type="SUPFAM" id="SSF54211">
    <property type="entry name" value="Ribosomal protein S5 domain 2-like"/>
    <property type="match status" value="1"/>
</dbReference>
<reference evidence="9" key="1">
    <citation type="submission" date="2024-02" db="UniProtKB">
        <authorList>
            <consortium name="WormBaseParasite"/>
        </authorList>
    </citation>
    <scope>IDENTIFICATION</scope>
</reference>
<dbReference type="HAMAP" id="MF_01547">
    <property type="entry name" value="RNA_methyltr_E"/>
    <property type="match status" value="1"/>
</dbReference>
<dbReference type="InterPro" id="IPR036345">
    <property type="entry name" value="ExoRNase_PH_dom2_sf"/>
</dbReference>
<dbReference type="Gene3D" id="3.40.50.150">
    <property type="entry name" value="Vaccinia Virus protein VP39"/>
    <property type="match status" value="1"/>
</dbReference>
<name>A0AAF5CZW7_STRER</name>
<keyword evidence="3" id="KW-0489">Methyltransferase</keyword>
<dbReference type="InterPro" id="IPR027408">
    <property type="entry name" value="PNPase/RNase_PH_dom_sf"/>
</dbReference>
<dbReference type="InterPro" id="IPR034904">
    <property type="entry name" value="FSCA_dom_sf"/>
</dbReference>
<dbReference type="Pfam" id="PF01728">
    <property type="entry name" value="FtsJ"/>
    <property type="match status" value="1"/>
</dbReference>
<dbReference type="PANTHER" id="PTHR10920">
    <property type="entry name" value="RIBOSOMAL RNA METHYLTRANSFERASE"/>
    <property type="match status" value="1"/>
</dbReference>
<dbReference type="SUPFAM" id="SSF55666">
    <property type="entry name" value="Ribonuclease PH domain 2-like"/>
    <property type="match status" value="1"/>
</dbReference>
<sequence>MPLFCAGEDEFEEHCQECGSTNIETIYNVVHLYLITGLMLCCCSGFPLSRMLRLRICRNCEMKRLSSTLIERRLEMGLKPLHTYLPPLTINQKLAVLAKLEDDEERTSYSLWSLNLKDLKKPQKDGDNKIKMEVDTDETTKINYTFRDILISSDILSGCYSSGYAKFGKTEVIAYLDTVQFIDDTSSSDQKIVKFKLDSDYKSELIDIPRIFYTVLREPNRTVKYKINITVKNNDGGLLAATILAVNIALMKASIQLSDIVIAVTIGIIKNTEEVVVDPDAETLGRCCAIINYGICPNLNTVVLLDQVGCSSKYNNKKLRDLGHRGCMILKDKVFKELPNLFKLDNVAPKVYDVKERGYTKILQNLALSDDEPITAEEVFEYIRDINDPEHPYTLEQLNVVQEELITVDNDEDNPYVDMTFLSLVRYATIRTRNGKVKEYLKNQINDEFARKAREHSYRARSVFKLMEINNKYKLFKEGDVVVDVGCAPGSWCQYIVKEVKPNLDKGFVLGIDLKLISPLKGVTFLGQSDITDEKTHNEIKKLIGDRKVNAVVSDMAPNPCGDKKTDQIRLVNMCKEVIFLFTKYKVLSLDRKGIFLCKIWEGDSRKELMEVCKTYFDTVNTIKPKASKDDSAELYILGRGFKSNL</sequence>